<reference evidence="2" key="1">
    <citation type="submission" date="2003-06" db="EMBL/GenBank/DDBJ databases">
        <title>The complete genome sequence of Haemophilus ducreyi.</title>
        <authorList>
            <person name="Munson R.S. Jr."/>
            <person name="Ray W.C."/>
            <person name="Mahairas G."/>
            <person name="Sabo P."/>
            <person name="Mungur R."/>
            <person name="Johnson L."/>
            <person name="Nguyen D."/>
            <person name="Wang J."/>
            <person name="Forst C."/>
            <person name="Hood L."/>
        </authorList>
    </citation>
    <scope>NUCLEOTIDE SEQUENCE [LARGE SCALE GENOMIC DNA]</scope>
    <source>
        <strain evidence="2">35000HP / ATCC 700724</strain>
    </source>
</reference>
<organism evidence="1 2">
    <name type="scientific">Haemophilus ducreyi (strain 35000HP / ATCC 700724)</name>
    <dbReference type="NCBI Taxonomy" id="233412"/>
    <lineage>
        <taxon>Bacteria</taxon>
        <taxon>Pseudomonadati</taxon>
        <taxon>Pseudomonadota</taxon>
        <taxon>Gammaproteobacteria</taxon>
        <taxon>Pasteurellales</taxon>
        <taxon>Pasteurellaceae</taxon>
        <taxon>Haemophilus</taxon>
    </lineage>
</organism>
<evidence type="ECO:0000313" key="1">
    <source>
        <dbReference type="EMBL" id="AAP95300.1"/>
    </source>
</evidence>
<evidence type="ECO:0000313" key="2">
    <source>
        <dbReference type="Proteomes" id="UP000001022"/>
    </source>
</evidence>
<dbReference type="EMBL" id="AE017143">
    <property type="protein sequence ID" value="AAP95300.1"/>
    <property type="molecule type" value="Genomic_DNA"/>
</dbReference>
<protein>
    <submittedName>
        <fullName evidence="1">Uncharacterized protein</fullName>
    </submittedName>
</protein>
<gene>
    <name evidence="1" type="ordered locus">HD_0323</name>
</gene>
<dbReference type="AlphaFoldDB" id="Q7VNZ2"/>
<keyword evidence="2" id="KW-1185">Reference proteome</keyword>
<dbReference type="HOGENOM" id="CLU_3389679_0_0_6"/>
<sequence length="32" mass="3633">MLNLTACATSNHQLQVTRLTIGKSPNYLSFYF</sequence>
<proteinExistence type="predicted"/>
<dbReference type="Proteomes" id="UP000001022">
    <property type="component" value="Chromosome"/>
</dbReference>
<dbReference type="KEGG" id="hdu:HD_0323"/>
<accession>Q7VNZ2</accession>
<name>Q7VNZ2_HAEDU</name>